<evidence type="ECO:0000313" key="2">
    <source>
        <dbReference type="EMBL" id="PZG27226.1"/>
    </source>
</evidence>
<proteinExistence type="predicted"/>
<feature type="compositionally biased region" description="Basic residues" evidence="1">
    <location>
        <begin position="72"/>
        <end position="94"/>
    </location>
</feature>
<sequence>MTAVVLEPAAAAFAEATATPPYLFQTHHSDTRRGPYRARFRGFLPDGPAAGRRAPRPGVLLLAGRHAPARPGRPHRRRHLRRPVQHRRLHHPPHRTLLVARPDRAVVGRGAGPRAAEPLTGGIRCPARRRLQLA</sequence>
<comment type="caution">
    <text evidence="2">The sequence shown here is derived from an EMBL/GenBank/DDBJ whole genome shotgun (WGS) entry which is preliminary data.</text>
</comment>
<accession>A0A2W2ERV8</accession>
<keyword evidence="3" id="KW-1185">Reference proteome</keyword>
<evidence type="ECO:0000313" key="3">
    <source>
        <dbReference type="Proteomes" id="UP000248544"/>
    </source>
</evidence>
<evidence type="ECO:0000256" key="1">
    <source>
        <dbReference type="SAM" id="MobiDB-lite"/>
    </source>
</evidence>
<gene>
    <name evidence="2" type="ORF">C1I98_33515</name>
</gene>
<reference evidence="2 3" key="1">
    <citation type="submission" date="2018-01" db="EMBL/GenBank/DDBJ databases">
        <title>Draft genome sequence of Sphaerisporangium sp. 7K107.</title>
        <authorList>
            <person name="Sahin N."/>
            <person name="Saygin H."/>
            <person name="Ay H."/>
        </authorList>
    </citation>
    <scope>NUCLEOTIDE SEQUENCE [LARGE SCALE GENOMIC DNA]</scope>
    <source>
        <strain evidence="2 3">7K107</strain>
    </source>
</reference>
<name>A0A2W2ERV8_9ACTN</name>
<dbReference type="AlphaFoldDB" id="A0A2W2ERV8"/>
<dbReference type="Proteomes" id="UP000248544">
    <property type="component" value="Unassembled WGS sequence"/>
</dbReference>
<organism evidence="2 3">
    <name type="scientific">Spongiactinospora gelatinilytica</name>
    <dbReference type="NCBI Taxonomy" id="2666298"/>
    <lineage>
        <taxon>Bacteria</taxon>
        <taxon>Bacillati</taxon>
        <taxon>Actinomycetota</taxon>
        <taxon>Actinomycetes</taxon>
        <taxon>Streptosporangiales</taxon>
        <taxon>Streptosporangiaceae</taxon>
        <taxon>Spongiactinospora</taxon>
    </lineage>
</organism>
<dbReference type="EMBL" id="POUA01000420">
    <property type="protein sequence ID" value="PZG27226.1"/>
    <property type="molecule type" value="Genomic_DNA"/>
</dbReference>
<feature type="region of interest" description="Disordered" evidence="1">
    <location>
        <begin position="64"/>
        <end position="95"/>
    </location>
</feature>
<protein>
    <submittedName>
        <fullName evidence="2">Uncharacterized protein</fullName>
    </submittedName>
</protein>